<dbReference type="Proteomes" id="UP000355283">
    <property type="component" value="Unassembled WGS sequence"/>
</dbReference>
<gene>
    <name evidence="2" type="ORF">NSK_008509</name>
</gene>
<comment type="caution">
    <text evidence="2">The sequence shown here is derived from an EMBL/GenBank/DDBJ whole genome shotgun (WGS) entry which is preliminary data.</text>
</comment>
<sequence>MGELSPTAVARLTPEEMLTKTARDEQHEKEARAYDLLRLDRNLAPQVEEELAAREQSGVVCSVCGSEKVALVHRYNALEDEQQRKVEMACNACGAAVVQIG</sequence>
<reference evidence="2 3" key="1">
    <citation type="submission" date="2019-01" db="EMBL/GenBank/DDBJ databases">
        <title>Nuclear Genome Assembly of the Microalgal Biofuel strain Nannochloropsis salina CCMP1776.</title>
        <authorList>
            <person name="Hovde B."/>
        </authorList>
    </citation>
    <scope>NUCLEOTIDE SEQUENCE [LARGE SCALE GENOMIC DNA]</scope>
    <source>
        <strain evidence="2 3">CCMP1776</strain>
    </source>
</reference>
<protein>
    <submittedName>
        <fullName evidence="2">Uncharacterized protein</fullName>
    </submittedName>
</protein>
<dbReference type="AlphaFoldDB" id="A0A4D9CLH7"/>
<feature type="compositionally biased region" description="Basic and acidic residues" evidence="1">
    <location>
        <begin position="13"/>
        <end position="27"/>
    </location>
</feature>
<evidence type="ECO:0000313" key="3">
    <source>
        <dbReference type="Proteomes" id="UP000355283"/>
    </source>
</evidence>
<evidence type="ECO:0000313" key="2">
    <source>
        <dbReference type="EMBL" id="TFJ79951.1"/>
    </source>
</evidence>
<proteinExistence type="predicted"/>
<keyword evidence="3" id="KW-1185">Reference proteome</keyword>
<organism evidence="2 3">
    <name type="scientific">Nannochloropsis salina CCMP1776</name>
    <dbReference type="NCBI Taxonomy" id="1027361"/>
    <lineage>
        <taxon>Eukaryota</taxon>
        <taxon>Sar</taxon>
        <taxon>Stramenopiles</taxon>
        <taxon>Ochrophyta</taxon>
        <taxon>Eustigmatophyceae</taxon>
        <taxon>Eustigmatales</taxon>
        <taxon>Monodopsidaceae</taxon>
        <taxon>Microchloropsis</taxon>
        <taxon>Microchloropsis salina</taxon>
    </lineage>
</organism>
<name>A0A4D9CLH7_9STRA</name>
<feature type="region of interest" description="Disordered" evidence="1">
    <location>
        <begin position="1"/>
        <end position="27"/>
    </location>
</feature>
<evidence type="ECO:0000256" key="1">
    <source>
        <dbReference type="SAM" id="MobiDB-lite"/>
    </source>
</evidence>
<accession>A0A4D9CLH7</accession>
<dbReference type="EMBL" id="SDOX01000183">
    <property type="protein sequence ID" value="TFJ79951.1"/>
    <property type="molecule type" value="Genomic_DNA"/>
</dbReference>